<feature type="compositionally biased region" description="Acidic residues" evidence="1">
    <location>
        <begin position="275"/>
        <end position="284"/>
    </location>
</feature>
<dbReference type="CDD" id="cd00303">
    <property type="entry name" value="retropepsin_like"/>
    <property type="match status" value="1"/>
</dbReference>
<reference evidence="2" key="1">
    <citation type="submission" date="2021-01" db="EMBL/GenBank/DDBJ databases">
        <title>Phytophthora aleatoria, a newly-described species from Pinus radiata is distinct from Phytophthora cactorum isolates based on comparative genomics.</title>
        <authorList>
            <person name="Mcdougal R."/>
            <person name="Panda P."/>
            <person name="Williams N."/>
            <person name="Studholme D.J."/>
        </authorList>
    </citation>
    <scope>NUCLEOTIDE SEQUENCE</scope>
    <source>
        <strain evidence="2">NZFS 3830</strain>
    </source>
</reference>
<organism evidence="2 3">
    <name type="scientific">Phytophthora cactorum</name>
    <dbReference type="NCBI Taxonomy" id="29920"/>
    <lineage>
        <taxon>Eukaryota</taxon>
        <taxon>Sar</taxon>
        <taxon>Stramenopiles</taxon>
        <taxon>Oomycota</taxon>
        <taxon>Peronosporomycetes</taxon>
        <taxon>Peronosporales</taxon>
        <taxon>Peronosporaceae</taxon>
        <taxon>Phytophthora</taxon>
    </lineage>
</organism>
<dbReference type="EMBL" id="JAENGZ010002032">
    <property type="protein sequence ID" value="KAG6945172.1"/>
    <property type="molecule type" value="Genomic_DNA"/>
</dbReference>
<dbReference type="InterPro" id="IPR051320">
    <property type="entry name" value="Viral_Replic_Matur_Polypro"/>
</dbReference>
<dbReference type="PANTHER" id="PTHR33064">
    <property type="entry name" value="POL PROTEIN"/>
    <property type="match status" value="1"/>
</dbReference>
<accession>A0A8T1TN94</accession>
<dbReference type="VEuPathDB" id="FungiDB:PC110_g6232"/>
<feature type="region of interest" description="Disordered" evidence="1">
    <location>
        <begin position="215"/>
        <end position="284"/>
    </location>
</feature>
<evidence type="ECO:0000313" key="3">
    <source>
        <dbReference type="Proteomes" id="UP000688947"/>
    </source>
</evidence>
<dbReference type="OrthoDB" id="127225at2759"/>
<name>A0A8T1TN94_9STRA</name>
<sequence>MVSGAVNDEQTTILLDTGANVCFILECFAKKLRLRSVPNHGRSIDVQGIGKGALTTKRRVLVKVTLERRLVYEVEMSTAMRPGETTLTLLKSKKMEANRVGRREPEEESATSRNHALWVRRTEKLIPTLLSNCRGDLAKVHLTNVADNDTTCDVFTDFVVWVPHGDLPREAGYVGPKSRRYKDWQALAYEGTRDPTLLGLEREHYERWAGAQPSLVDRPIYPTPTDILQRPSDDSSQGLMQRDGRVEEASDTSDADDPSVTVSVGATTEVVSYDSDGDEDGDDVSDTCDALDDTEAATECFETCSNDVATGPYTNCDVSDPTETNLGDMVANLHVTSREPSLSGDEDRRTRPKRREATTTVLSMDPDAVAELDATFVSAMCESVSEETQDPVEGDATYEHPAADAGLEDYAHELAFLPDLTEASPTTLDYSAPNVQDDEHTSDEQSRLVAMLRSHKEIMIASGNALPLPAYGVVCDIDVQGHPPNKQRARRVPLRYLQKLYELLKGLLKAGLIAFLDSPWASPIAIVLRKNGKNIRLCIDYMRVNTITAIIEYAMPLVDDLLTELGYYLWFCSLDAASGIWAVMMTLRARKIPPSCVPWGISNGSECRLG</sequence>
<gene>
    <name evidence="2" type="ORF">JG687_00017447</name>
</gene>
<proteinExistence type="predicted"/>
<evidence type="ECO:0000256" key="1">
    <source>
        <dbReference type="SAM" id="MobiDB-lite"/>
    </source>
</evidence>
<dbReference type="AlphaFoldDB" id="A0A8T1TN94"/>
<dbReference type="Proteomes" id="UP000688947">
    <property type="component" value="Unassembled WGS sequence"/>
</dbReference>
<evidence type="ECO:0008006" key="4">
    <source>
        <dbReference type="Google" id="ProtNLM"/>
    </source>
</evidence>
<evidence type="ECO:0000313" key="2">
    <source>
        <dbReference type="EMBL" id="KAG6945172.1"/>
    </source>
</evidence>
<dbReference type="PANTHER" id="PTHR33064:SF37">
    <property type="entry name" value="RIBONUCLEASE H"/>
    <property type="match status" value="1"/>
</dbReference>
<comment type="caution">
    <text evidence="2">The sequence shown here is derived from an EMBL/GenBank/DDBJ whole genome shotgun (WGS) entry which is preliminary data.</text>
</comment>
<protein>
    <recommendedName>
        <fullName evidence="4">Peptidase A2 domain-containing protein</fullName>
    </recommendedName>
</protein>